<keyword evidence="8" id="KW-0175">Coiled coil</keyword>
<dbReference type="Gene3D" id="3.40.50.2300">
    <property type="match status" value="1"/>
</dbReference>
<dbReference type="EC" id="2.7.13.3" evidence="3"/>
<dbReference type="Pfam" id="PF00072">
    <property type="entry name" value="Response_reg"/>
    <property type="match status" value="1"/>
</dbReference>
<dbReference type="Gene3D" id="1.10.287.130">
    <property type="match status" value="1"/>
</dbReference>
<feature type="modified residue" description="4-aspartylphosphate" evidence="7">
    <location>
        <position position="528"/>
    </location>
</feature>
<dbReference type="Pfam" id="PF02518">
    <property type="entry name" value="HATPase_c"/>
    <property type="match status" value="1"/>
</dbReference>
<dbReference type="Pfam" id="PF13426">
    <property type="entry name" value="PAS_9"/>
    <property type="match status" value="1"/>
</dbReference>
<evidence type="ECO:0000256" key="8">
    <source>
        <dbReference type="SAM" id="Coils"/>
    </source>
</evidence>
<dbReference type="SMART" id="SM00388">
    <property type="entry name" value="HisKA"/>
    <property type="match status" value="1"/>
</dbReference>
<dbReference type="InterPro" id="IPR003661">
    <property type="entry name" value="HisK_dim/P_dom"/>
</dbReference>
<evidence type="ECO:0000259" key="12">
    <source>
        <dbReference type="PROSITE" id="PS50113"/>
    </source>
</evidence>
<evidence type="ECO:0000256" key="5">
    <source>
        <dbReference type="ARBA" id="ARBA00022679"/>
    </source>
</evidence>
<dbReference type="FunFam" id="3.30.565.10:FF:000006">
    <property type="entry name" value="Sensor histidine kinase WalK"/>
    <property type="match status" value="1"/>
</dbReference>
<evidence type="ECO:0000259" key="10">
    <source>
        <dbReference type="PROSITE" id="PS50109"/>
    </source>
</evidence>
<dbReference type="InterPro" id="IPR005467">
    <property type="entry name" value="His_kinase_dom"/>
</dbReference>
<keyword evidence="5 13" id="KW-0808">Transferase</keyword>
<evidence type="ECO:0000256" key="6">
    <source>
        <dbReference type="ARBA" id="ARBA00022777"/>
    </source>
</evidence>
<keyword evidence="6 13" id="KW-0418">Kinase</keyword>
<feature type="domain" description="Response regulatory" evidence="11">
    <location>
        <begin position="478"/>
        <end position="595"/>
    </location>
</feature>
<name>Q21VY0_ALBFT</name>
<dbReference type="GO" id="GO:0005886">
    <property type="term" value="C:plasma membrane"/>
    <property type="evidence" value="ECO:0007669"/>
    <property type="project" value="UniProtKB-SubCell"/>
</dbReference>
<dbReference type="NCBIfam" id="TIGR00229">
    <property type="entry name" value="sensory_box"/>
    <property type="match status" value="1"/>
</dbReference>
<dbReference type="SUPFAM" id="SSF55874">
    <property type="entry name" value="ATPase domain of HSP90 chaperone/DNA topoisomerase II/histidine kinase"/>
    <property type="match status" value="1"/>
</dbReference>
<dbReference type="CDD" id="cd00082">
    <property type="entry name" value="HisKA"/>
    <property type="match status" value="1"/>
</dbReference>
<dbReference type="SMART" id="SM00387">
    <property type="entry name" value="HATPase_c"/>
    <property type="match status" value="1"/>
</dbReference>
<feature type="coiled-coil region" evidence="8">
    <location>
        <begin position="54"/>
        <end position="88"/>
    </location>
</feature>
<dbReference type="PANTHER" id="PTHR43047:SF72">
    <property type="entry name" value="OSMOSENSING HISTIDINE PROTEIN KINASE SLN1"/>
    <property type="match status" value="1"/>
</dbReference>
<dbReference type="PANTHER" id="PTHR43047">
    <property type="entry name" value="TWO-COMPONENT HISTIDINE PROTEIN KINASE"/>
    <property type="match status" value="1"/>
</dbReference>
<dbReference type="AlphaFoldDB" id="Q21VY0"/>
<dbReference type="InterPro" id="IPR036890">
    <property type="entry name" value="HATPase_C_sf"/>
</dbReference>
<dbReference type="KEGG" id="rfr:Rfer_2356"/>
<evidence type="ECO:0000256" key="9">
    <source>
        <dbReference type="SAM" id="MobiDB-lite"/>
    </source>
</evidence>
<proteinExistence type="predicted"/>
<evidence type="ECO:0000256" key="4">
    <source>
        <dbReference type="ARBA" id="ARBA00022553"/>
    </source>
</evidence>
<protein>
    <recommendedName>
        <fullName evidence="3">histidine kinase</fullName>
        <ecNumber evidence="3">2.7.13.3</ecNumber>
    </recommendedName>
</protein>
<dbReference type="InterPro" id="IPR000700">
    <property type="entry name" value="PAS-assoc_C"/>
</dbReference>
<feature type="domain" description="PAC" evidence="12">
    <location>
        <begin position="158"/>
        <end position="209"/>
    </location>
</feature>
<dbReference type="InterPro" id="IPR000014">
    <property type="entry name" value="PAS"/>
</dbReference>
<dbReference type="eggNOG" id="COG2205">
    <property type="taxonomic scope" value="Bacteria"/>
</dbReference>
<dbReference type="Gene3D" id="3.30.450.20">
    <property type="entry name" value="PAS domain"/>
    <property type="match status" value="1"/>
</dbReference>
<dbReference type="RefSeq" id="WP_011464641.1">
    <property type="nucleotide sequence ID" value="NC_007908.1"/>
</dbReference>
<dbReference type="InterPro" id="IPR011006">
    <property type="entry name" value="CheY-like_superfamily"/>
</dbReference>
<comment type="catalytic activity">
    <reaction evidence="1">
        <text>ATP + protein L-histidine = ADP + protein N-phospho-L-histidine.</text>
        <dbReference type="EC" id="2.7.13.3"/>
    </reaction>
</comment>
<dbReference type="Pfam" id="PF00512">
    <property type="entry name" value="HisKA"/>
    <property type="match status" value="1"/>
</dbReference>
<keyword evidence="4 7" id="KW-0597">Phosphoprotein</keyword>
<dbReference type="HOGENOM" id="CLU_000445_114_15_4"/>
<comment type="subcellular location">
    <subcellularLocation>
        <location evidence="2">Cell inner membrane</location>
        <topology evidence="2">Multi-pass membrane protein</topology>
    </subcellularLocation>
</comment>
<dbReference type="SMART" id="SM00448">
    <property type="entry name" value="REC"/>
    <property type="match status" value="1"/>
</dbReference>
<dbReference type="InterPro" id="IPR035965">
    <property type="entry name" value="PAS-like_dom_sf"/>
</dbReference>
<dbReference type="SMART" id="SM00091">
    <property type="entry name" value="PAS"/>
    <property type="match status" value="1"/>
</dbReference>
<evidence type="ECO:0000256" key="3">
    <source>
        <dbReference type="ARBA" id="ARBA00012438"/>
    </source>
</evidence>
<dbReference type="SUPFAM" id="SSF47384">
    <property type="entry name" value="Homodimeric domain of signal transducing histidine kinase"/>
    <property type="match status" value="1"/>
</dbReference>
<dbReference type="Proteomes" id="UP000008332">
    <property type="component" value="Chromosome"/>
</dbReference>
<dbReference type="PROSITE" id="PS50109">
    <property type="entry name" value="HIS_KIN"/>
    <property type="match status" value="1"/>
</dbReference>
<dbReference type="SUPFAM" id="SSF52172">
    <property type="entry name" value="CheY-like"/>
    <property type="match status" value="1"/>
</dbReference>
<organism evidence="13 14">
    <name type="scientific">Albidiferax ferrireducens (strain ATCC BAA-621 / DSM 15236 / T118)</name>
    <name type="common">Rhodoferax ferrireducens</name>
    <dbReference type="NCBI Taxonomy" id="338969"/>
    <lineage>
        <taxon>Bacteria</taxon>
        <taxon>Pseudomonadati</taxon>
        <taxon>Pseudomonadota</taxon>
        <taxon>Betaproteobacteria</taxon>
        <taxon>Burkholderiales</taxon>
        <taxon>Comamonadaceae</taxon>
        <taxon>Rhodoferax</taxon>
    </lineage>
</organism>
<dbReference type="InterPro" id="IPR001789">
    <property type="entry name" value="Sig_transdc_resp-reg_receiver"/>
</dbReference>
<dbReference type="PROSITE" id="PS50113">
    <property type="entry name" value="PAC"/>
    <property type="match status" value="1"/>
</dbReference>
<dbReference type="STRING" id="338969.Rfer_2356"/>
<sequence>MSNPDTPSSNGRESSVTHDAPSAAQLMRRRAEDMALEKLAQLPQSLQVLSPGEMQQLMHELAVHQIELEMQNDELRRVQQELETSRARYFDLYDLAPVGYITVSDAGMILEANLTAATLLGVPRSALVKRPISRFIVKSQQDIYYQYRKQLVETGQAQTCELQVLHSEGSALWVSLAATVAQETDGATILRIVLNDISERKLLDQSLRETNVKLESALFLADKANLAKSEFLSGMSHELRSPLNAVLGFAQLIETGTPAPTPGQQASLEQILRGGWYLLTLINEILDLSLVESGKLSLSMEPVLLSEKFSDCRAMIDPQAQKAGIRVSFASFDSPCFVEADRTRLKQVIVNLLSNAIKYNRAGGSVEVTCSTPAAGRIRISVIDTGPGLSDNKLAQLFQPFNRLGQEAGTQEGTGIGLVVCKRLVEMMGGEIGVHSRVGIGSEFWFELKLAAPPPTAVSGEASELAQAQVQDEAEVHTLLYIEDNPANMELVERIVERRSELRLLKAGNGSSGIALARMHLPQVILMDINLPGINGFQALKTLREDPATQHIPVLALSANAMPHDIQAGLAAGFLRYLTKPIKIKELMQAFDVALEAAKLPQ</sequence>
<accession>Q21VY0</accession>
<dbReference type="EMBL" id="CP000267">
    <property type="protein sequence ID" value="ABD70073.1"/>
    <property type="molecule type" value="Genomic_DNA"/>
</dbReference>
<evidence type="ECO:0000256" key="7">
    <source>
        <dbReference type="PROSITE-ProRule" id="PRU00169"/>
    </source>
</evidence>
<dbReference type="eggNOG" id="COG0784">
    <property type="taxonomic scope" value="Bacteria"/>
</dbReference>
<dbReference type="InterPro" id="IPR036097">
    <property type="entry name" value="HisK_dim/P_sf"/>
</dbReference>
<dbReference type="GO" id="GO:0009927">
    <property type="term" value="F:histidine phosphotransfer kinase activity"/>
    <property type="evidence" value="ECO:0007669"/>
    <property type="project" value="TreeGrafter"/>
</dbReference>
<reference evidence="14" key="1">
    <citation type="submission" date="2006-02" db="EMBL/GenBank/DDBJ databases">
        <title>Complete sequence of chromosome of Rhodoferax ferrireducens DSM 15236.</title>
        <authorList>
            <person name="Copeland A."/>
            <person name="Lucas S."/>
            <person name="Lapidus A."/>
            <person name="Barry K."/>
            <person name="Detter J.C."/>
            <person name="Glavina del Rio T."/>
            <person name="Hammon N."/>
            <person name="Israni S."/>
            <person name="Pitluck S."/>
            <person name="Brettin T."/>
            <person name="Bruce D."/>
            <person name="Han C."/>
            <person name="Tapia R."/>
            <person name="Gilna P."/>
            <person name="Kiss H."/>
            <person name="Schmutz J."/>
            <person name="Larimer F."/>
            <person name="Land M."/>
            <person name="Kyrpides N."/>
            <person name="Ivanova N."/>
            <person name="Richardson P."/>
        </authorList>
    </citation>
    <scope>NUCLEOTIDE SEQUENCE [LARGE SCALE GENOMIC DNA]</scope>
    <source>
        <strain evidence="14">ATCC BAA-621 / DSM 15236 / T118</strain>
    </source>
</reference>
<gene>
    <name evidence="13" type="ordered locus">Rfer_2356</name>
</gene>
<keyword evidence="14" id="KW-1185">Reference proteome</keyword>
<evidence type="ECO:0000313" key="13">
    <source>
        <dbReference type="EMBL" id="ABD70073.1"/>
    </source>
</evidence>
<dbReference type="GO" id="GO:0000155">
    <property type="term" value="F:phosphorelay sensor kinase activity"/>
    <property type="evidence" value="ECO:0007669"/>
    <property type="project" value="InterPro"/>
</dbReference>
<evidence type="ECO:0000313" key="14">
    <source>
        <dbReference type="Proteomes" id="UP000008332"/>
    </source>
</evidence>
<dbReference type="SUPFAM" id="SSF55785">
    <property type="entry name" value="PYP-like sensor domain (PAS domain)"/>
    <property type="match status" value="1"/>
</dbReference>
<evidence type="ECO:0000259" key="11">
    <source>
        <dbReference type="PROSITE" id="PS50110"/>
    </source>
</evidence>
<feature type="compositionally biased region" description="Polar residues" evidence="9">
    <location>
        <begin position="1"/>
        <end position="14"/>
    </location>
</feature>
<feature type="domain" description="Histidine kinase" evidence="10">
    <location>
        <begin position="234"/>
        <end position="452"/>
    </location>
</feature>
<dbReference type="CDD" id="cd16922">
    <property type="entry name" value="HATPase_EvgS-ArcB-TorS-like"/>
    <property type="match status" value="1"/>
</dbReference>
<dbReference type="InterPro" id="IPR003594">
    <property type="entry name" value="HATPase_dom"/>
</dbReference>
<feature type="region of interest" description="Disordered" evidence="9">
    <location>
        <begin position="1"/>
        <end position="21"/>
    </location>
</feature>
<evidence type="ECO:0000256" key="1">
    <source>
        <dbReference type="ARBA" id="ARBA00000085"/>
    </source>
</evidence>
<dbReference type="Gene3D" id="3.30.565.10">
    <property type="entry name" value="Histidine kinase-like ATPase, C-terminal domain"/>
    <property type="match status" value="1"/>
</dbReference>
<dbReference type="CDD" id="cd00130">
    <property type="entry name" value="PAS"/>
    <property type="match status" value="1"/>
</dbReference>
<dbReference type="PROSITE" id="PS50110">
    <property type="entry name" value="RESPONSE_REGULATORY"/>
    <property type="match status" value="1"/>
</dbReference>
<dbReference type="InterPro" id="IPR004358">
    <property type="entry name" value="Sig_transdc_His_kin-like_C"/>
</dbReference>
<dbReference type="PRINTS" id="PR00344">
    <property type="entry name" value="BCTRLSENSOR"/>
</dbReference>
<evidence type="ECO:0000256" key="2">
    <source>
        <dbReference type="ARBA" id="ARBA00004429"/>
    </source>
</evidence>